<proteinExistence type="predicted"/>
<reference evidence="2 3" key="1">
    <citation type="submission" date="2019-09" db="EMBL/GenBank/DDBJ databases">
        <title>A chromosome-level genome assembly of the Chinese tupelo Nyssa sinensis.</title>
        <authorList>
            <person name="Yang X."/>
            <person name="Kang M."/>
            <person name="Yang Y."/>
            <person name="Xiong H."/>
            <person name="Wang M."/>
            <person name="Zhang Z."/>
            <person name="Wang Z."/>
            <person name="Wu H."/>
            <person name="Ma T."/>
            <person name="Liu J."/>
            <person name="Xi Z."/>
        </authorList>
    </citation>
    <scope>NUCLEOTIDE SEQUENCE [LARGE SCALE GENOMIC DNA]</scope>
    <source>
        <strain evidence="2">J267</strain>
        <tissue evidence="2">Leaf</tissue>
    </source>
</reference>
<dbReference type="AlphaFoldDB" id="A0A5J5B764"/>
<gene>
    <name evidence="2" type="ORF">F0562_027308</name>
</gene>
<organism evidence="2 3">
    <name type="scientific">Nyssa sinensis</name>
    <dbReference type="NCBI Taxonomy" id="561372"/>
    <lineage>
        <taxon>Eukaryota</taxon>
        <taxon>Viridiplantae</taxon>
        <taxon>Streptophyta</taxon>
        <taxon>Embryophyta</taxon>
        <taxon>Tracheophyta</taxon>
        <taxon>Spermatophyta</taxon>
        <taxon>Magnoliopsida</taxon>
        <taxon>eudicotyledons</taxon>
        <taxon>Gunneridae</taxon>
        <taxon>Pentapetalae</taxon>
        <taxon>asterids</taxon>
        <taxon>Cornales</taxon>
        <taxon>Nyssaceae</taxon>
        <taxon>Nyssa</taxon>
    </lineage>
</organism>
<evidence type="ECO:0000256" key="1">
    <source>
        <dbReference type="SAM" id="MobiDB-lite"/>
    </source>
</evidence>
<evidence type="ECO:0000313" key="2">
    <source>
        <dbReference type="EMBL" id="KAA8537702.1"/>
    </source>
</evidence>
<sequence length="95" mass="10948">MRGPKSSESFEAVPPPPPPPPPERRRGAENTDEIGQSDFHSSEKSNLSWLCSVLSLIVSSVRRSFLYAIDYWNHPGNRRRHLPNSRQFEDSWQFP</sequence>
<dbReference type="EMBL" id="CM018038">
    <property type="protein sequence ID" value="KAA8537702.1"/>
    <property type="molecule type" value="Genomic_DNA"/>
</dbReference>
<accession>A0A5J5B764</accession>
<dbReference type="Proteomes" id="UP000325577">
    <property type="component" value="Linkage Group LG15"/>
</dbReference>
<name>A0A5J5B764_9ASTE</name>
<keyword evidence="3" id="KW-1185">Reference proteome</keyword>
<evidence type="ECO:0000313" key="3">
    <source>
        <dbReference type="Proteomes" id="UP000325577"/>
    </source>
</evidence>
<feature type="region of interest" description="Disordered" evidence="1">
    <location>
        <begin position="1"/>
        <end position="45"/>
    </location>
</feature>
<protein>
    <submittedName>
        <fullName evidence="2">Uncharacterized protein</fullName>
    </submittedName>
</protein>